<dbReference type="Proteomes" id="UP001066276">
    <property type="component" value="Chromosome 2_1"/>
</dbReference>
<organism evidence="2 3">
    <name type="scientific">Pleurodeles waltl</name>
    <name type="common">Iberian ribbed newt</name>
    <dbReference type="NCBI Taxonomy" id="8319"/>
    <lineage>
        <taxon>Eukaryota</taxon>
        <taxon>Metazoa</taxon>
        <taxon>Chordata</taxon>
        <taxon>Craniata</taxon>
        <taxon>Vertebrata</taxon>
        <taxon>Euteleostomi</taxon>
        <taxon>Amphibia</taxon>
        <taxon>Batrachia</taxon>
        <taxon>Caudata</taxon>
        <taxon>Salamandroidea</taxon>
        <taxon>Salamandridae</taxon>
        <taxon>Pleurodelinae</taxon>
        <taxon>Pleurodeles</taxon>
    </lineage>
</organism>
<feature type="compositionally biased region" description="Basic and acidic residues" evidence="1">
    <location>
        <begin position="1"/>
        <end position="24"/>
    </location>
</feature>
<evidence type="ECO:0000313" key="2">
    <source>
        <dbReference type="EMBL" id="KAJ1198875.1"/>
    </source>
</evidence>
<evidence type="ECO:0000256" key="1">
    <source>
        <dbReference type="SAM" id="MobiDB-lite"/>
    </source>
</evidence>
<reference evidence="2" key="1">
    <citation type="journal article" date="2022" name="bioRxiv">
        <title>Sequencing and chromosome-scale assembly of the giantPleurodeles waltlgenome.</title>
        <authorList>
            <person name="Brown T."/>
            <person name="Elewa A."/>
            <person name="Iarovenko S."/>
            <person name="Subramanian E."/>
            <person name="Araus A.J."/>
            <person name="Petzold A."/>
            <person name="Susuki M."/>
            <person name="Suzuki K.-i.T."/>
            <person name="Hayashi T."/>
            <person name="Toyoda A."/>
            <person name="Oliveira C."/>
            <person name="Osipova E."/>
            <person name="Leigh N.D."/>
            <person name="Simon A."/>
            <person name="Yun M.H."/>
        </authorList>
    </citation>
    <scope>NUCLEOTIDE SEQUENCE</scope>
    <source>
        <strain evidence="2">20211129_DDA</strain>
        <tissue evidence="2">Liver</tissue>
    </source>
</reference>
<name>A0AAV7VBC1_PLEWA</name>
<dbReference type="EMBL" id="JANPWB010000003">
    <property type="protein sequence ID" value="KAJ1198875.1"/>
    <property type="molecule type" value="Genomic_DNA"/>
</dbReference>
<feature type="region of interest" description="Disordered" evidence="1">
    <location>
        <begin position="1"/>
        <end position="26"/>
    </location>
</feature>
<evidence type="ECO:0000313" key="3">
    <source>
        <dbReference type="Proteomes" id="UP001066276"/>
    </source>
</evidence>
<proteinExistence type="predicted"/>
<gene>
    <name evidence="2" type="ORF">NDU88_002714</name>
</gene>
<accession>A0AAV7VBC1</accession>
<protein>
    <submittedName>
        <fullName evidence="2">Uncharacterized protein</fullName>
    </submittedName>
</protein>
<comment type="caution">
    <text evidence="2">The sequence shown here is derived from an EMBL/GenBank/DDBJ whole genome shotgun (WGS) entry which is preliminary data.</text>
</comment>
<keyword evidence="3" id="KW-1185">Reference proteome</keyword>
<sequence length="117" mass="13010">MGRARDRCYKGRDYSHQGGGRDARPVPCDRWPVGPRFLFPRVRLPVSTPAQVVPVRSLARELTPGCSRGSPGSAETVYPYLLRLPYASSFRAPPVIRRDLQTEELKVFLPGCLGRGS</sequence>
<dbReference type="AlphaFoldDB" id="A0AAV7VBC1"/>